<evidence type="ECO:0000256" key="11">
    <source>
        <dbReference type="ARBA" id="ARBA00023310"/>
    </source>
</evidence>
<dbReference type="InterPro" id="IPR005864">
    <property type="entry name" value="ATP_synth_F0_bsu_bac"/>
</dbReference>
<proteinExistence type="inferred from homology"/>
<dbReference type="CDD" id="cd06503">
    <property type="entry name" value="ATP-synt_Fo_b"/>
    <property type="match status" value="1"/>
</dbReference>
<dbReference type="GO" id="GO:0005886">
    <property type="term" value="C:plasma membrane"/>
    <property type="evidence" value="ECO:0007669"/>
    <property type="project" value="UniProtKB-SubCell"/>
</dbReference>
<evidence type="ECO:0000256" key="12">
    <source>
        <dbReference type="ARBA" id="ARBA00025198"/>
    </source>
</evidence>
<dbReference type="GO" id="GO:0045259">
    <property type="term" value="C:proton-transporting ATP synthase complex"/>
    <property type="evidence" value="ECO:0007669"/>
    <property type="project" value="UniProtKB-KW"/>
</dbReference>
<evidence type="ECO:0000256" key="2">
    <source>
        <dbReference type="ARBA" id="ARBA00005513"/>
    </source>
</evidence>
<comment type="function">
    <text evidence="14">Component of the F(0) channel, it forms part of the peripheral stalk, linking F(1) to F(0).</text>
</comment>
<dbReference type="AlphaFoldDB" id="A0A4R6SDK2"/>
<dbReference type="PANTHER" id="PTHR33445:SF1">
    <property type="entry name" value="ATP SYNTHASE SUBUNIT B"/>
    <property type="match status" value="1"/>
</dbReference>
<feature type="transmembrane region" description="Helical" evidence="14">
    <location>
        <begin position="20"/>
        <end position="39"/>
    </location>
</feature>
<comment type="subcellular location">
    <subcellularLocation>
        <location evidence="1 14">Cell membrane</location>
        <topology evidence="1 14">Single-pass membrane protein</topology>
    </subcellularLocation>
</comment>
<dbReference type="OrthoDB" id="5243563at2"/>
<dbReference type="HAMAP" id="MF_01398">
    <property type="entry name" value="ATP_synth_b_bprime"/>
    <property type="match status" value="1"/>
</dbReference>
<evidence type="ECO:0000256" key="3">
    <source>
        <dbReference type="ARBA" id="ARBA00022448"/>
    </source>
</evidence>
<evidence type="ECO:0000313" key="17">
    <source>
        <dbReference type="Proteomes" id="UP000295444"/>
    </source>
</evidence>
<comment type="caution">
    <text evidence="16">The sequence shown here is derived from an EMBL/GenBank/DDBJ whole genome shotgun (WGS) entry which is preliminary data.</text>
</comment>
<keyword evidence="6 14" id="KW-0812">Transmembrane</keyword>
<dbReference type="PANTHER" id="PTHR33445">
    <property type="entry name" value="ATP SYNTHASE SUBUNIT B', CHLOROPLASTIC"/>
    <property type="match status" value="1"/>
</dbReference>
<reference evidence="16 17" key="1">
    <citation type="submission" date="2019-03" db="EMBL/GenBank/DDBJ databases">
        <title>Genomic Encyclopedia of Type Strains, Phase IV (KMG-IV): sequencing the most valuable type-strain genomes for metagenomic binning, comparative biology and taxonomic classification.</title>
        <authorList>
            <person name="Goeker M."/>
        </authorList>
    </citation>
    <scope>NUCLEOTIDE SEQUENCE [LARGE SCALE GENOMIC DNA]</scope>
    <source>
        <strain evidence="16 17">DSM 45361</strain>
    </source>
</reference>
<accession>A0A4R6SDK2</accession>
<keyword evidence="9 14" id="KW-0406">Ion transport</keyword>
<keyword evidence="5 14" id="KW-0138">CF(0)</keyword>
<dbReference type="SUPFAM" id="SSF81573">
    <property type="entry name" value="F1F0 ATP synthase subunit B, membrane domain"/>
    <property type="match status" value="1"/>
</dbReference>
<dbReference type="EMBL" id="SNXZ01000003">
    <property type="protein sequence ID" value="TDP97713.1"/>
    <property type="molecule type" value="Genomic_DNA"/>
</dbReference>
<dbReference type="InterPro" id="IPR002146">
    <property type="entry name" value="ATP_synth_b/b'su_bac/chlpt"/>
</dbReference>
<dbReference type="InterPro" id="IPR028987">
    <property type="entry name" value="ATP_synth_B-like_membr_sf"/>
</dbReference>
<evidence type="ECO:0000256" key="13">
    <source>
        <dbReference type="ARBA" id="ARBA00025830"/>
    </source>
</evidence>
<keyword evidence="3 14" id="KW-0813">Transport</keyword>
<comment type="subunit">
    <text evidence="13 14">F-type ATPases have 2 components, F(1) - the catalytic core - and F(0) - the membrane proton channel. F(1) has five subunits: alpha(3), beta(3), gamma(1), delta(1), epsilon(1). F(0) has three main subunits: a(1), b(2) and c(10-14). The alpha and beta chains form an alternating ring which encloses part of the gamma chain. F(1) is attached to F(0) by a central stalk formed by the gamma and epsilon chains, while a peripheral stalk is formed by the delta and b chains.</text>
</comment>
<name>A0A4R6SDK2_LABRH</name>
<evidence type="ECO:0000256" key="14">
    <source>
        <dbReference type="HAMAP-Rule" id="MF_01398"/>
    </source>
</evidence>
<dbReference type="InterPro" id="IPR050059">
    <property type="entry name" value="ATP_synthase_B_chain"/>
</dbReference>
<comment type="similarity">
    <text evidence="2 14 15">Belongs to the ATPase B chain family.</text>
</comment>
<keyword evidence="7 14" id="KW-0375">Hydrogen ion transport</keyword>
<evidence type="ECO:0000256" key="10">
    <source>
        <dbReference type="ARBA" id="ARBA00023136"/>
    </source>
</evidence>
<keyword evidence="4 14" id="KW-1003">Cell membrane</keyword>
<evidence type="ECO:0000256" key="8">
    <source>
        <dbReference type="ARBA" id="ARBA00022989"/>
    </source>
</evidence>
<evidence type="ECO:0000313" key="16">
    <source>
        <dbReference type="EMBL" id="TDP97713.1"/>
    </source>
</evidence>
<evidence type="ECO:0000256" key="6">
    <source>
        <dbReference type="ARBA" id="ARBA00022692"/>
    </source>
</evidence>
<sequence length="172" mass="19076">MRIMQLAEEGGNPLLPNATFFVELIIFLIVLFVMWKVILPPIQKVLKDRYDMVQKTIDDNRAASERFAQAKEKHAETLAEARAESGKIRDDARGRGQAVLDEFRQRAQAEADDVRQAGEQQLAAQREQILGELRAQVGGLSSTLATRVVGEEVRNPAMVDEYVGGLSRQGGA</sequence>
<organism evidence="16 17">
    <name type="scientific">Labedaea rhizosphaerae</name>
    <dbReference type="NCBI Taxonomy" id="598644"/>
    <lineage>
        <taxon>Bacteria</taxon>
        <taxon>Bacillati</taxon>
        <taxon>Actinomycetota</taxon>
        <taxon>Actinomycetes</taxon>
        <taxon>Pseudonocardiales</taxon>
        <taxon>Pseudonocardiaceae</taxon>
        <taxon>Labedaea</taxon>
    </lineage>
</organism>
<evidence type="ECO:0000256" key="4">
    <source>
        <dbReference type="ARBA" id="ARBA00022475"/>
    </source>
</evidence>
<keyword evidence="8 14" id="KW-1133">Transmembrane helix</keyword>
<dbReference type="GO" id="GO:0046933">
    <property type="term" value="F:proton-transporting ATP synthase activity, rotational mechanism"/>
    <property type="evidence" value="ECO:0007669"/>
    <property type="project" value="UniProtKB-UniRule"/>
</dbReference>
<comment type="function">
    <text evidence="12 14">F(1)F(0) ATP synthase produces ATP from ADP in the presence of a proton or sodium gradient. F-type ATPases consist of two structural domains, F(1) containing the extramembraneous catalytic core and F(0) containing the membrane proton channel, linked together by a central stalk and a peripheral stalk. During catalysis, ATP synthesis in the catalytic domain of F(1) is coupled via a rotary mechanism of the central stalk subunits to proton translocation.</text>
</comment>
<evidence type="ECO:0000256" key="1">
    <source>
        <dbReference type="ARBA" id="ARBA00004162"/>
    </source>
</evidence>
<keyword evidence="10 14" id="KW-0472">Membrane</keyword>
<dbReference type="NCBIfam" id="TIGR01144">
    <property type="entry name" value="ATP_synt_b"/>
    <property type="match status" value="1"/>
</dbReference>
<dbReference type="Proteomes" id="UP000295444">
    <property type="component" value="Unassembled WGS sequence"/>
</dbReference>
<evidence type="ECO:0000256" key="15">
    <source>
        <dbReference type="RuleBase" id="RU003848"/>
    </source>
</evidence>
<gene>
    <name evidence="14" type="primary">atpF</name>
    <name evidence="16" type="ORF">EV186_103677</name>
</gene>
<dbReference type="Gene3D" id="1.20.5.620">
    <property type="entry name" value="F1F0 ATP synthase subunit B, membrane domain"/>
    <property type="match status" value="1"/>
</dbReference>
<dbReference type="GO" id="GO:0046961">
    <property type="term" value="F:proton-transporting ATPase activity, rotational mechanism"/>
    <property type="evidence" value="ECO:0007669"/>
    <property type="project" value="TreeGrafter"/>
</dbReference>
<evidence type="ECO:0000256" key="9">
    <source>
        <dbReference type="ARBA" id="ARBA00023065"/>
    </source>
</evidence>
<evidence type="ECO:0000256" key="5">
    <source>
        <dbReference type="ARBA" id="ARBA00022547"/>
    </source>
</evidence>
<keyword evidence="11 14" id="KW-0066">ATP synthesis</keyword>
<dbReference type="Pfam" id="PF00430">
    <property type="entry name" value="ATP-synt_B"/>
    <property type="match status" value="1"/>
</dbReference>
<protein>
    <recommendedName>
        <fullName evidence="14">ATP synthase subunit b</fullName>
    </recommendedName>
    <alternativeName>
        <fullName evidence="14">ATP synthase F(0) sector subunit b</fullName>
    </alternativeName>
    <alternativeName>
        <fullName evidence="14">ATPase subunit I</fullName>
    </alternativeName>
    <alternativeName>
        <fullName evidence="14">F-type ATPase subunit b</fullName>
        <shortName evidence="14">F-ATPase subunit b</shortName>
    </alternativeName>
</protein>
<dbReference type="NCBIfam" id="NF004412">
    <property type="entry name" value="PRK05759.1-3"/>
    <property type="match status" value="1"/>
</dbReference>
<keyword evidence="17" id="KW-1185">Reference proteome</keyword>
<evidence type="ECO:0000256" key="7">
    <source>
        <dbReference type="ARBA" id="ARBA00022781"/>
    </source>
</evidence>